<dbReference type="Proteomes" id="UP000004471">
    <property type="component" value="Unassembled WGS sequence"/>
</dbReference>
<comment type="caution">
    <text evidence="1">The sequence shown here is derived from an EMBL/GenBank/DDBJ whole genome shotgun (WGS) entry which is preliminary data.</text>
</comment>
<dbReference type="SUPFAM" id="SSF53822">
    <property type="entry name" value="Periplasmic binding protein-like I"/>
    <property type="match status" value="1"/>
</dbReference>
<evidence type="ECO:0000313" key="1">
    <source>
        <dbReference type="EMBL" id="EGH29442.1"/>
    </source>
</evidence>
<protein>
    <submittedName>
        <fullName evidence="1">Periplasmic binding protein/LacI transcriptional regulator</fullName>
    </submittedName>
</protein>
<feature type="non-terminal residue" evidence="1">
    <location>
        <position position="1"/>
    </location>
</feature>
<accession>F3FGV6</accession>
<gene>
    <name evidence="1" type="ORF">PSYJA_10898</name>
</gene>
<dbReference type="HOGENOM" id="CLU_3281725_0_0_6"/>
<reference evidence="1 2" key="1">
    <citation type="journal article" date="2011" name="PLoS Pathog.">
        <title>Dynamic evolution of pathogenicity revealed by sequencing and comparative genomics of 19 Pseudomonas syringae isolates.</title>
        <authorList>
            <person name="Baltrus D.A."/>
            <person name="Nishimura M.T."/>
            <person name="Romanchuk A."/>
            <person name="Chang J.H."/>
            <person name="Mukhtar M.S."/>
            <person name="Cherkis K."/>
            <person name="Roach J."/>
            <person name="Grant S.R."/>
            <person name="Jones C.D."/>
            <person name="Dangl J.L."/>
        </authorList>
    </citation>
    <scope>NUCLEOTIDE SEQUENCE [LARGE SCALE GENOMIC DNA]</scope>
    <source>
        <strain evidence="2">M301072PT</strain>
    </source>
</reference>
<organism evidence="1 2">
    <name type="scientific">Pseudomonas syringae pv. japonica str. M301072</name>
    <dbReference type="NCBI Taxonomy" id="629262"/>
    <lineage>
        <taxon>Bacteria</taxon>
        <taxon>Pseudomonadati</taxon>
        <taxon>Pseudomonadota</taxon>
        <taxon>Gammaproteobacteria</taxon>
        <taxon>Pseudomonadales</taxon>
        <taxon>Pseudomonadaceae</taxon>
        <taxon>Pseudomonas</taxon>
        <taxon>Pseudomonas syringae</taxon>
    </lineage>
</organism>
<sequence>GQAGGAVDAAMRMARGETLASPVIWVPFKLITPENRQQFE</sequence>
<dbReference type="EMBL" id="AEAH01000507">
    <property type="protein sequence ID" value="EGH29442.1"/>
    <property type="molecule type" value="Genomic_DNA"/>
</dbReference>
<dbReference type="InterPro" id="IPR028082">
    <property type="entry name" value="Peripla_BP_I"/>
</dbReference>
<proteinExistence type="predicted"/>
<evidence type="ECO:0000313" key="2">
    <source>
        <dbReference type="Proteomes" id="UP000004471"/>
    </source>
</evidence>
<name>F3FGV6_PSESX</name>
<dbReference type="AlphaFoldDB" id="F3FGV6"/>